<dbReference type="PANTHER" id="PTHR22050:SF0">
    <property type="entry name" value="TRANSMEMBRANE PROTEIN 131 HOMOLOG"/>
    <property type="match status" value="1"/>
</dbReference>
<dbReference type="InterPro" id="IPR055437">
    <property type="entry name" value="TMEM131L_Ig_5"/>
</dbReference>
<feature type="domain" description="TMEM131L fifth Ig-like" evidence="2">
    <location>
        <begin position="62"/>
        <end position="125"/>
    </location>
</feature>
<feature type="transmembrane region" description="Helical" evidence="1">
    <location>
        <begin position="248"/>
        <end position="267"/>
    </location>
</feature>
<comment type="caution">
    <text evidence="3">The sequence shown here is derived from an EMBL/GenBank/DDBJ whole genome shotgun (WGS) entry which is preliminary data.</text>
</comment>
<accession>A0A8S9Z5W3</accession>
<dbReference type="GO" id="GO:0016020">
    <property type="term" value="C:membrane"/>
    <property type="evidence" value="ECO:0007669"/>
    <property type="project" value="TreeGrafter"/>
</dbReference>
<gene>
    <name evidence="3" type="ORF">Mgra_00010195</name>
</gene>
<keyword evidence="4" id="KW-1185">Reference proteome</keyword>
<organism evidence="3 4">
    <name type="scientific">Meloidogyne graminicola</name>
    <dbReference type="NCBI Taxonomy" id="189291"/>
    <lineage>
        <taxon>Eukaryota</taxon>
        <taxon>Metazoa</taxon>
        <taxon>Ecdysozoa</taxon>
        <taxon>Nematoda</taxon>
        <taxon>Chromadorea</taxon>
        <taxon>Rhabditida</taxon>
        <taxon>Tylenchina</taxon>
        <taxon>Tylenchomorpha</taxon>
        <taxon>Tylenchoidea</taxon>
        <taxon>Meloidogynidae</taxon>
        <taxon>Meloidogyninae</taxon>
        <taxon>Meloidogyne</taxon>
    </lineage>
</organism>
<evidence type="ECO:0000256" key="1">
    <source>
        <dbReference type="SAM" id="Phobius"/>
    </source>
</evidence>
<feature type="non-terminal residue" evidence="3">
    <location>
        <position position="1"/>
    </location>
</feature>
<dbReference type="EMBL" id="JABEBT010000236">
    <property type="protein sequence ID" value="KAF7623513.1"/>
    <property type="molecule type" value="Genomic_DNA"/>
</dbReference>
<protein>
    <submittedName>
        <fullName evidence="3">TMEM131_like domain-containing protein</fullName>
    </submittedName>
</protein>
<reference evidence="3" key="1">
    <citation type="journal article" date="2020" name="Ecol. Evol.">
        <title>Genome structure and content of the rice root-knot nematode (Meloidogyne graminicola).</title>
        <authorList>
            <person name="Phan N.T."/>
            <person name="Danchin E.G.J."/>
            <person name="Klopp C."/>
            <person name="Perfus-Barbeoch L."/>
            <person name="Kozlowski D.K."/>
            <person name="Koutsovoulos G.D."/>
            <person name="Lopez-Roques C."/>
            <person name="Bouchez O."/>
            <person name="Zahm M."/>
            <person name="Besnard G."/>
            <person name="Bellafiore S."/>
        </authorList>
    </citation>
    <scope>NUCLEOTIDE SEQUENCE</scope>
    <source>
        <strain evidence="3">VN-18</strain>
    </source>
</reference>
<proteinExistence type="predicted"/>
<name>A0A8S9Z5W3_9BILA</name>
<keyword evidence="1" id="KW-0472">Membrane</keyword>
<dbReference type="InterPro" id="IPR039877">
    <property type="entry name" value="TMEM131-like"/>
</dbReference>
<evidence type="ECO:0000313" key="4">
    <source>
        <dbReference type="Proteomes" id="UP000605970"/>
    </source>
</evidence>
<dbReference type="AlphaFoldDB" id="A0A8S9Z5W3"/>
<dbReference type="Pfam" id="PF24501">
    <property type="entry name" value="Ig_TMEM131L_5"/>
    <property type="match status" value="1"/>
</dbReference>
<keyword evidence="1" id="KW-0812">Transmembrane</keyword>
<dbReference type="OrthoDB" id="168404at2759"/>
<feature type="non-terminal residue" evidence="3">
    <location>
        <position position="277"/>
    </location>
</feature>
<evidence type="ECO:0000313" key="3">
    <source>
        <dbReference type="EMBL" id="KAF7623513.1"/>
    </source>
</evidence>
<sequence>PVVLYGRGARINIEIDNKTCGGNSKPLLFELEQHLSDCANPQRQLHKKTTTPLTVRRFAVHNNGEVGFNVVNISISGSPCENLVFRVLNCERFRLEPNETTYLYISYTPDFLFSVNEASLQIFMHMNNTPWSFILAAVVPKHLLSMCHSALPRPPFEALMNQTCVLALMFCLICMISCAYLEGDRVVLFAYKQQFLQKNKKGGVFNKNNELLKSNTKVLIDDFGIEVNDLYKREFKKISSDANIFQRVFWNTLNFILWIFSYVWPFLRRKKINKIKN</sequence>
<keyword evidence="1" id="KW-1133">Transmembrane helix</keyword>
<dbReference type="Proteomes" id="UP000605970">
    <property type="component" value="Unassembled WGS sequence"/>
</dbReference>
<dbReference type="PANTHER" id="PTHR22050">
    <property type="entry name" value="RW1 PROTEIN HOMOLOG"/>
    <property type="match status" value="1"/>
</dbReference>
<evidence type="ECO:0000259" key="2">
    <source>
        <dbReference type="Pfam" id="PF24501"/>
    </source>
</evidence>